<evidence type="ECO:0000313" key="1">
    <source>
        <dbReference type="EMBL" id="MBC3915980.1"/>
    </source>
</evidence>
<proteinExistence type="predicted"/>
<dbReference type="Gene3D" id="3.80.10.10">
    <property type="entry name" value="Ribonuclease Inhibitor"/>
    <property type="match status" value="1"/>
</dbReference>
<name>A0ABR6ZJA3_9BURK</name>
<dbReference type="InterPro" id="IPR032675">
    <property type="entry name" value="LRR_dom_sf"/>
</dbReference>
<protein>
    <submittedName>
        <fullName evidence="1">Uncharacterized protein</fullName>
    </submittedName>
</protein>
<keyword evidence="2" id="KW-1185">Reference proteome</keyword>
<dbReference type="SUPFAM" id="SSF52058">
    <property type="entry name" value="L domain-like"/>
    <property type="match status" value="1"/>
</dbReference>
<evidence type="ECO:0000313" key="2">
    <source>
        <dbReference type="Proteomes" id="UP000650424"/>
    </source>
</evidence>
<reference evidence="1 2" key="1">
    <citation type="submission" date="2020-08" db="EMBL/GenBank/DDBJ databases">
        <title>Novel species isolated from subtropical streams in China.</title>
        <authorList>
            <person name="Lu H."/>
        </authorList>
    </citation>
    <scope>NUCLEOTIDE SEQUENCE [LARGE SCALE GENOMIC DNA]</scope>
    <source>
        <strain evidence="1 2">CY18W</strain>
    </source>
</reference>
<organism evidence="1 2">
    <name type="scientific">Undibacterium hunanense</name>
    <dbReference type="NCBI Taxonomy" id="2762292"/>
    <lineage>
        <taxon>Bacteria</taxon>
        <taxon>Pseudomonadati</taxon>
        <taxon>Pseudomonadota</taxon>
        <taxon>Betaproteobacteria</taxon>
        <taxon>Burkholderiales</taxon>
        <taxon>Oxalobacteraceae</taxon>
        <taxon>Undibacterium</taxon>
    </lineage>
</organism>
<gene>
    <name evidence="1" type="ORF">H8L32_00650</name>
</gene>
<sequence length="169" mass="19385">MRDNAKTFPKIENRLEILSLRIWHCKYQTLQPLAEFQNLEKLVIASFPDDSLDIVVSLPKLRYLRILHMPKISKLDALSSTQFIEVLSLSTSPSWDSSGKCTIVESLKPIALMPSLKYLELFGVCPVDISLAELDGCRNLQTARFSRYPNDEVERFYRLTGVENQYVSD</sequence>
<accession>A0ABR6ZJA3</accession>
<comment type="caution">
    <text evidence="1">The sequence shown here is derived from an EMBL/GenBank/DDBJ whole genome shotgun (WGS) entry which is preliminary data.</text>
</comment>
<dbReference type="Proteomes" id="UP000650424">
    <property type="component" value="Unassembled WGS sequence"/>
</dbReference>
<dbReference type="EMBL" id="JACOGF010000001">
    <property type="protein sequence ID" value="MBC3915980.1"/>
    <property type="molecule type" value="Genomic_DNA"/>
</dbReference>